<dbReference type="GO" id="GO:0005886">
    <property type="term" value="C:plasma membrane"/>
    <property type="evidence" value="ECO:0007669"/>
    <property type="project" value="UniProtKB-SubCell"/>
</dbReference>
<dbReference type="InterPro" id="IPR007140">
    <property type="entry name" value="DUF350"/>
</dbReference>
<feature type="transmembrane region" description="Helical" evidence="7">
    <location>
        <begin position="264"/>
        <end position="284"/>
    </location>
</feature>
<comment type="similarity">
    <text evidence="2">Belongs to the UPF0719 family.</text>
</comment>
<evidence type="ECO:0000256" key="3">
    <source>
        <dbReference type="ARBA" id="ARBA00022475"/>
    </source>
</evidence>
<gene>
    <name evidence="8" type="ORF">GCM10011594_02420</name>
</gene>
<feature type="transmembrane region" description="Helical" evidence="7">
    <location>
        <begin position="128"/>
        <end position="146"/>
    </location>
</feature>
<keyword evidence="9" id="KW-1185">Reference proteome</keyword>
<dbReference type="Pfam" id="PF03994">
    <property type="entry name" value="DUF350"/>
    <property type="match status" value="2"/>
</dbReference>
<accession>A0A917SLG6</accession>
<dbReference type="Proteomes" id="UP000655208">
    <property type="component" value="Unassembled WGS sequence"/>
</dbReference>
<feature type="transmembrane region" description="Helical" evidence="7">
    <location>
        <begin position="223"/>
        <end position="244"/>
    </location>
</feature>
<keyword evidence="4 7" id="KW-0812">Transmembrane</keyword>
<feature type="transmembrane region" description="Helical" evidence="7">
    <location>
        <begin position="152"/>
        <end position="177"/>
    </location>
</feature>
<proteinExistence type="inferred from homology"/>
<evidence type="ECO:0000256" key="4">
    <source>
        <dbReference type="ARBA" id="ARBA00022692"/>
    </source>
</evidence>
<reference evidence="8" key="1">
    <citation type="journal article" date="2014" name="Int. J. Syst. Evol. Microbiol.">
        <title>Complete genome sequence of Corynebacterium casei LMG S-19264T (=DSM 44701T), isolated from a smear-ripened cheese.</title>
        <authorList>
            <consortium name="US DOE Joint Genome Institute (JGI-PGF)"/>
            <person name="Walter F."/>
            <person name="Albersmeier A."/>
            <person name="Kalinowski J."/>
            <person name="Ruckert C."/>
        </authorList>
    </citation>
    <scope>NUCLEOTIDE SEQUENCE</scope>
    <source>
        <strain evidence="8">CGMCC 4.7308</strain>
    </source>
</reference>
<evidence type="ECO:0000256" key="7">
    <source>
        <dbReference type="SAM" id="Phobius"/>
    </source>
</evidence>
<keyword evidence="3" id="KW-1003">Cell membrane</keyword>
<dbReference type="RefSeq" id="WP_188939682.1">
    <property type="nucleotide sequence ID" value="NZ_BMNA01000001.1"/>
</dbReference>
<feature type="transmembrane region" description="Helical" evidence="7">
    <location>
        <begin position="189"/>
        <end position="211"/>
    </location>
</feature>
<feature type="transmembrane region" description="Helical" evidence="7">
    <location>
        <begin position="12"/>
        <end position="36"/>
    </location>
</feature>
<evidence type="ECO:0008006" key="10">
    <source>
        <dbReference type="Google" id="ProtNLM"/>
    </source>
</evidence>
<comment type="subcellular location">
    <subcellularLocation>
        <location evidence="1">Cell membrane</location>
        <topology evidence="1">Multi-pass membrane protein</topology>
    </subcellularLocation>
</comment>
<evidence type="ECO:0000256" key="6">
    <source>
        <dbReference type="ARBA" id="ARBA00023136"/>
    </source>
</evidence>
<evidence type="ECO:0000313" key="9">
    <source>
        <dbReference type="Proteomes" id="UP000655208"/>
    </source>
</evidence>
<dbReference type="AlphaFoldDB" id="A0A917SLG6"/>
<keyword evidence="5 7" id="KW-1133">Transmembrane helix</keyword>
<organism evidence="8 9">
    <name type="scientific">Nakamurella endophytica</name>
    <dbReference type="NCBI Taxonomy" id="1748367"/>
    <lineage>
        <taxon>Bacteria</taxon>
        <taxon>Bacillati</taxon>
        <taxon>Actinomycetota</taxon>
        <taxon>Actinomycetes</taxon>
        <taxon>Nakamurellales</taxon>
        <taxon>Nakamurellaceae</taxon>
        <taxon>Nakamurella</taxon>
    </lineage>
</organism>
<feature type="transmembrane region" description="Helical" evidence="7">
    <location>
        <begin position="89"/>
        <end position="107"/>
    </location>
</feature>
<evidence type="ECO:0000256" key="1">
    <source>
        <dbReference type="ARBA" id="ARBA00004651"/>
    </source>
</evidence>
<protein>
    <recommendedName>
        <fullName evidence="10">DUF350 domain-containing protein</fullName>
    </recommendedName>
</protein>
<feature type="transmembrane region" description="Helical" evidence="7">
    <location>
        <begin position="57"/>
        <end position="77"/>
    </location>
</feature>
<comment type="caution">
    <text evidence="8">The sequence shown here is derived from an EMBL/GenBank/DDBJ whole genome shotgun (WGS) entry which is preliminary data.</text>
</comment>
<sequence length="285" mass="29683">MIADQTYVLPTWSQYGLAGAKVLLFALFVAGLWELVNVFTRYDDEVELFDRRNVPYAVVRISLVLAQGIAMMPLVGYTTGTFWTEVGTLAGWAAGILVVLLVITVAGDRRLRHRATAESDLGSAIVRGGYVLAAGLVLNAALSGTAPDVGTAIASSIVFAALGIVGLLLAFFVLRIGGLFGRRGTTGRTGLAGGIVSAGVLISLGLVLRTAVAGDFLGWRNGILSFLATFAAGLVGLVVLTWLIDLVLIRSRRLSGIVGRDEALPASVMAGLLVAVSLGISSVVL</sequence>
<reference evidence="8" key="2">
    <citation type="submission" date="2020-09" db="EMBL/GenBank/DDBJ databases">
        <authorList>
            <person name="Sun Q."/>
            <person name="Zhou Y."/>
        </authorList>
    </citation>
    <scope>NUCLEOTIDE SEQUENCE</scope>
    <source>
        <strain evidence="8">CGMCC 4.7308</strain>
    </source>
</reference>
<keyword evidence="6 7" id="KW-0472">Membrane</keyword>
<evidence type="ECO:0000256" key="2">
    <source>
        <dbReference type="ARBA" id="ARBA00005779"/>
    </source>
</evidence>
<dbReference type="EMBL" id="BMNA01000001">
    <property type="protein sequence ID" value="GGL86332.1"/>
    <property type="molecule type" value="Genomic_DNA"/>
</dbReference>
<evidence type="ECO:0000256" key="5">
    <source>
        <dbReference type="ARBA" id="ARBA00022989"/>
    </source>
</evidence>
<evidence type="ECO:0000313" key="8">
    <source>
        <dbReference type="EMBL" id="GGL86332.1"/>
    </source>
</evidence>
<name>A0A917SLG6_9ACTN</name>